<dbReference type="OrthoDB" id="5985073at2759"/>
<gene>
    <name evidence="2" type="ORF">K489DRAFT_95161</name>
</gene>
<organism evidence="2">
    <name type="scientific">Dissoconium aciculare CBS 342.82</name>
    <dbReference type="NCBI Taxonomy" id="1314786"/>
    <lineage>
        <taxon>Eukaryota</taxon>
        <taxon>Fungi</taxon>
        <taxon>Dikarya</taxon>
        <taxon>Ascomycota</taxon>
        <taxon>Pezizomycotina</taxon>
        <taxon>Dothideomycetes</taxon>
        <taxon>Dothideomycetidae</taxon>
        <taxon>Mycosphaerellales</taxon>
        <taxon>Dissoconiaceae</taxon>
        <taxon>Dissoconium</taxon>
    </lineage>
</organism>
<proteinExistence type="predicted"/>
<reference evidence="2" key="3">
    <citation type="submission" date="2025-08" db="UniProtKB">
        <authorList>
            <consortium name="RefSeq"/>
        </authorList>
    </citation>
    <scope>IDENTIFICATION</scope>
    <source>
        <strain evidence="2">CBS 342.82</strain>
    </source>
</reference>
<evidence type="ECO:0008006" key="3">
    <source>
        <dbReference type="Google" id="ProtNLM"/>
    </source>
</evidence>
<evidence type="ECO:0000313" key="2">
    <source>
        <dbReference type="RefSeq" id="XP_033455513.1"/>
    </source>
</evidence>
<reference evidence="2" key="1">
    <citation type="submission" date="2020-01" db="EMBL/GenBank/DDBJ databases">
        <authorList>
            <consortium name="DOE Joint Genome Institute"/>
            <person name="Haridas S."/>
            <person name="Albert R."/>
            <person name="Binder M."/>
            <person name="Bloem J."/>
            <person name="Labutti K."/>
            <person name="Salamov A."/>
            <person name="Andreopoulos B."/>
            <person name="Baker S.E."/>
            <person name="Barry K."/>
            <person name="Bills G."/>
            <person name="Bluhm B.H."/>
            <person name="Cannon C."/>
            <person name="Castanera R."/>
            <person name="Culley D.E."/>
            <person name="Daum C."/>
            <person name="Ezra D."/>
            <person name="Gonzalez J.B."/>
            <person name="Henrissat B."/>
            <person name="Kuo A."/>
            <person name="Liang C."/>
            <person name="Lipzen A."/>
            <person name="Lutzoni F."/>
            <person name="Magnuson J."/>
            <person name="Mondo S."/>
            <person name="Nolan M."/>
            <person name="Ohm R."/>
            <person name="Pangilinan J."/>
            <person name="Park H.-J."/>
            <person name="Ramirez L."/>
            <person name="Alfaro M."/>
            <person name="Sun H."/>
            <person name="Tritt A."/>
            <person name="Yoshinaga Y."/>
            <person name="Zwiers L.-H."/>
            <person name="Turgeon B.G."/>
            <person name="Goodwin S.B."/>
            <person name="Spatafora J.W."/>
            <person name="Crous P.W."/>
            <person name="Grigoriev I.V."/>
        </authorList>
    </citation>
    <scope>NUCLEOTIDE SEQUENCE</scope>
    <source>
        <strain evidence="2">CBS 342.82</strain>
    </source>
</reference>
<reference evidence="2" key="2">
    <citation type="submission" date="2020-04" db="EMBL/GenBank/DDBJ databases">
        <authorList>
            <consortium name="NCBI Genome Project"/>
        </authorList>
    </citation>
    <scope>NUCLEOTIDE SEQUENCE</scope>
    <source>
        <strain evidence="2">CBS 342.82</strain>
    </source>
</reference>
<keyword evidence="1" id="KW-1185">Reference proteome</keyword>
<protein>
    <recommendedName>
        <fullName evidence="3">F-box domain-containing protein</fullName>
    </recommendedName>
</protein>
<evidence type="ECO:0000313" key="1">
    <source>
        <dbReference type="Proteomes" id="UP000504637"/>
    </source>
</evidence>
<accession>A0A6J3LV19</accession>
<sequence>MSFNDLAPELLSIIVTCLRESGGQLSKYATISSAFRGAIESALFAKLTLRSNEFDDFKRIVKPDSPGRRELLSVLMITVLLPPYEDAECAFYEREPDRTSNNESITKTFFTLFEMLSQCPKCTSARPIELHIWQFHSPTDYPHRATSTQDKWDADMSKRHDLFRHRYEHSYLCFVEDDFVKLPIVPRVTELFFRGGVDRHVAPAAAAMLAQKLPNLNKIGWGLYDNDSRRPELRSTLRQEFSRCLTALRTPNLRHFRLVYLNISPSNEGFRNANLMGADGCDPLSTHLRLYLQTCDLVTIQLTGPICLGPEFFWSATLQTELGTGWPALKTFDIDLSLVRPDGGW</sequence>
<dbReference type="RefSeq" id="XP_033455513.1">
    <property type="nucleotide sequence ID" value="XM_033609063.1"/>
</dbReference>
<dbReference type="AlphaFoldDB" id="A0A6J3LV19"/>
<dbReference type="Proteomes" id="UP000504637">
    <property type="component" value="Unplaced"/>
</dbReference>
<name>A0A6J3LV19_9PEZI</name>
<dbReference type="GeneID" id="54366864"/>